<dbReference type="PANTHER" id="PTHR30614:SF0">
    <property type="entry name" value="L-CYSTINE TRANSPORT SYSTEM PERMEASE PROTEIN TCYL"/>
    <property type="match status" value="1"/>
</dbReference>
<dbReference type="STRING" id="298654.FraEuI1c_0815"/>
<dbReference type="FunFam" id="1.10.3720.10:FF:000006">
    <property type="entry name" value="Glutamate/aspartate ABC transporter, permease protein GltK"/>
    <property type="match status" value="1"/>
</dbReference>
<sequence length="329" mass="35155">MALPADNVTGAASGTPVPDAAAAAAPADGAPPTTSATPIKAVPVRYPGRWVTAAVVLLLVAMGAHGLVTNHRFRWDIVWKYLFTEPVLRGLWATVYLTFFAMLIGIVGGVLLAIMRQSPNPLLSGVSWVYTWFFRGTPVLLQLIFWGTIGALYPRIAVGIPFGPEFASADSNKLIPLIVAGILGLGLNEAAYMAEVVRAGISAVDEGQIEAAQALGMGRGLTMRRIVLPQAMKVIIPPTGNETISMLKTSSLVSIIAVIELTYSVQLIYARNYQTIPLLIVAAIWYLVLTSVLSVGQYFLERRYDPAVRRQAALVSVTYGSRDGSGGMA</sequence>
<dbReference type="GO" id="GO:0022857">
    <property type="term" value="F:transmembrane transporter activity"/>
    <property type="evidence" value="ECO:0007669"/>
    <property type="project" value="InterPro"/>
</dbReference>
<dbReference type="Proteomes" id="UP000002484">
    <property type="component" value="Chromosome"/>
</dbReference>
<evidence type="ECO:0000313" key="11">
    <source>
        <dbReference type="Proteomes" id="UP000002484"/>
    </source>
</evidence>
<protein>
    <submittedName>
        <fullName evidence="10">Polar amino acid ABC transporter, inner membrane subunit</fullName>
    </submittedName>
</protein>
<dbReference type="InterPro" id="IPR035906">
    <property type="entry name" value="MetI-like_sf"/>
</dbReference>
<evidence type="ECO:0000313" key="10">
    <source>
        <dbReference type="EMBL" id="ADP78893.1"/>
    </source>
</evidence>
<keyword evidence="2 8" id="KW-0813">Transport</keyword>
<feature type="transmembrane region" description="Helical" evidence="8">
    <location>
        <begin position="132"/>
        <end position="153"/>
    </location>
</feature>
<dbReference type="InterPro" id="IPR000515">
    <property type="entry name" value="MetI-like"/>
</dbReference>
<dbReference type="OrthoDB" id="92598at2"/>
<keyword evidence="5" id="KW-0029">Amino-acid transport</keyword>
<dbReference type="HOGENOM" id="CLU_019602_1_2_11"/>
<dbReference type="NCBIfam" id="TIGR01726">
    <property type="entry name" value="HEQRo_perm_3TM"/>
    <property type="match status" value="1"/>
</dbReference>
<dbReference type="GO" id="GO:0006865">
    <property type="term" value="P:amino acid transport"/>
    <property type="evidence" value="ECO:0007669"/>
    <property type="project" value="UniProtKB-KW"/>
</dbReference>
<evidence type="ECO:0000256" key="7">
    <source>
        <dbReference type="ARBA" id="ARBA00023136"/>
    </source>
</evidence>
<dbReference type="SUPFAM" id="SSF161098">
    <property type="entry name" value="MetI-like"/>
    <property type="match status" value="1"/>
</dbReference>
<evidence type="ECO:0000256" key="6">
    <source>
        <dbReference type="ARBA" id="ARBA00022989"/>
    </source>
</evidence>
<name>E3IW51_PSEI1</name>
<keyword evidence="4 8" id="KW-0812">Transmembrane</keyword>
<feature type="transmembrane region" description="Helical" evidence="8">
    <location>
        <begin position="90"/>
        <end position="112"/>
    </location>
</feature>
<keyword evidence="3" id="KW-1003">Cell membrane</keyword>
<organism evidence="10 11">
    <name type="scientific">Pseudofrankia inefficax (strain DSM 45817 / CECT 9037 / DDB 130130 / EuI1c)</name>
    <name type="common">Frankia inefficax</name>
    <dbReference type="NCBI Taxonomy" id="298654"/>
    <lineage>
        <taxon>Bacteria</taxon>
        <taxon>Bacillati</taxon>
        <taxon>Actinomycetota</taxon>
        <taxon>Actinomycetes</taxon>
        <taxon>Frankiales</taxon>
        <taxon>Frankiaceae</taxon>
        <taxon>Pseudofrankia</taxon>
    </lineage>
</organism>
<dbReference type="InterPro" id="IPR010065">
    <property type="entry name" value="AA_ABC_transptr_permease_3TM"/>
</dbReference>
<keyword evidence="11" id="KW-1185">Reference proteome</keyword>
<comment type="subcellular location">
    <subcellularLocation>
        <location evidence="1 8">Cell membrane</location>
        <topology evidence="1 8">Multi-pass membrane protein</topology>
    </subcellularLocation>
</comment>
<comment type="similarity">
    <text evidence="8">Belongs to the binding-protein-dependent transport system permease family.</text>
</comment>
<reference evidence="10 11" key="1">
    <citation type="submission" date="2010-10" db="EMBL/GenBank/DDBJ databases">
        <title>Complete sequence of Frankia sp. EuI1c.</title>
        <authorList>
            <consortium name="US DOE Joint Genome Institute"/>
            <person name="Lucas S."/>
            <person name="Copeland A."/>
            <person name="Lapidus A."/>
            <person name="Cheng J.-F."/>
            <person name="Bruce D."/>
            <person name="Goodwin L."/>
            <person name="Pitluck S."/>
            <person name="Chertkov O."/>
            <person name="Detter J.C."/>
            <person name="Han C."/>
            <person name="Tapia R."/>
            <person name="Land M."/>
            <person name="Hauser L."/>
            <person name="Jeffries C."/>
            <person name="Kyrpides N."/>
            <person name="Ivanova N."/>
            <person name="Mikhailova N."/>
            <person name="Beauchemin N."/>
            <person name="Sen A."/>
            <person name="Sur S.A."/>
            <person name="Gtari M."/>
            <person name="Wall L."/>
            <person name="Tisa L."/>
            <person name="Woyke T."/>
        </authorList>
    </citation>
    <scope>NUCLEOTIDE SEQUENCE [LARGE SCALE GENOMIC DNA]</scope>
    <source>
        <strain evidence="11">DSM 45817 / CECT 9037 / EuI1c</strain>
    </source>
</reference>
<dbReference type="CDD" id="cd06261">
    <property type="entry name" value="TM_PBP2"/>
    <property type="match status" value="1"/>
</dbReference>
<dbReference type="PROSITE" id="PS50928">
    <property type="entry name" value="ABC_TM1"/>
    <property type="match status" value="1"/>
</dbReference>
<dbReference type="KEGG" id="fri:FraEuI1c_0815"/>
<evidence type="ECO:0000256" key="2">
    <source>
        <dbReference type="ARBA" id="ARBA00022448"/>
    </source>
</evidence>
<proteinExistence type="inferred from homology"/>
<evidence type="ECO:0000256" key="5">
    <source>
        <dbReference type="ARBA" id="ARBA00022970"/>
    </source>
</evidence>
<dbReference type="Pfam" id="PF00528">
    <property type="entry name" value="BPD_transp_1"/>
    <property type="match status" value="1"/>
</dbReference>
<feature type="transmembrane region" description="Helical" evidence="8">
    <location>
        <begin position="252"/>
        <end position="270"/>
    </location>
</feature>
<gene>
    <name evidence="10" type="ordered locus">FraEuI1c_0815</name>
</gene>
<feature type="domain" description="ABC transmembrane type-1" evidence="9">
    <location>
        <begin position="91"/>
        <end position="297"/>
    </location>
</feature>
<keyword evidence="7 8" id="KW-0472">Membrane</keyword>
<keyword evidence="6 8" id="KW-1133">Transmembrane helix</keyword>
<evidence type="ECO:0000256" key="3">
    <source>
        <dbReference type="ARBA" id="ARBA00022475"/>
    </source>
</evidence>
<dbReference type="Gene3D" id="1.10.3720.10">
    <property type="entry name" value="MetI-like"/>
    <property type="match status" value="1"/>
</dbReference>
<dbReference type="EMBL" id="CP002299">
    <property type="protein sequence ID" value="ADP78893.1"/>
    <property type="molecule type" value="Genomic_DNA"/>
</dbReference>
<dbReference type="RefSeq" id="WP_013422014.1">
    <property type="nucleotide sequence ID" value="NC_014666.1"/>
</dbReference>
<accession>E3IW51</accession>
<dbReference type="GO" id="GO:0043190">
    <property type="term" value="C:ATP-binding cassette (ABC) transporter complex"/>
    <property type="evidence" value="ECO:0007669"/>
    <property type="project" value="InterPro"/>
</dbReference>
<evidence type="ECO:0000259" key="9">
    <source>
        <dbReference type="PROSITE" id="PS50928"/>
    </source>
</evidence>
<dbReference type="PANTHER" id="PTHR30614">
    <property type="entry name" value="MEMBRANE COMPONENT OF AMINO ACID ABC TRANSPORTER"/>
    <property type="match status" value="1"/>
</dbReference>
<feature type="transmembrane region" description="Helical" evidence="8">
    <location>
        <begin position="50"/>
        <end position="69"/>
    </location>
</feature>
<evidence type="ECO:0000256" key="1">
    <source>
        <dbReference type="ARBA" id="ARBA00004651"/>
    </source>
</evidence>
<dbReference type="InterPro" id="IPR043429">
    <property type="entry name" value="ArtM/GltK/GlnP/TcyL/YhdX-like"/>
</dbReference>
<evidence type="ECO:0000256" key="8">
    <source>
        <dbReference type="RuleBase" id="RU363032"/>
    </source>
</evidence>
<evidence type="ECO:0000256" key="4">
    <source>
        <dbReference type="ARBA" id="ARBA00022692"/>
    </source>
</evidence>
<dbReference type="AlphaFoldDB" id="E3IW51"/>
<dbReference type="InParanoid" id="E3IW51"/>
<dbReference type="eggNOG" id="COG0765">
    <property type="taxonomic scope" value="Bacteria"/>
</dbReference>
<feature type="transmembrane region" description="Helical" evidence="8">
    <location>
        <begin position="276"/>
        <end position="300"/>
    </location>
</feature>